<dbReference type="PIRSF" id="PIRSF028846">
    <property type="entry name" value="UCP028846"/>
    <property type="match status" value="1"/>
</dbReference>
<dbReference type="PROSITE" id="PS51318">
    <property type="entry name" value="TAT"/>
    <property type="match status" value="1"/>
</dbReference>
<dbReference type="PANTHER" id="PTHR31047">
    <property type="entry name" value="MEIOTICALLY UP-REGULATED GENE 157 PROTEIN"/>
    <property type="match status" value="1"/>
</dbReference>
<dbReference type="PANTHER" id="PTHR31047:SF0">
    <property type="entry name" value="MEIOTICALLY UP-REGULATED GENE 157 PROTEIN"/>
    <property type="match status" value="1"/>
</dbReference>
<gene>
    <name evidence="2" type="ORF">A5893_09340</name>
</gene>
<sequence>MIKRRIFIKNAGITAAALTLSQIPSFSWAVNLAIDDFVSNRPLPAKRNFVSLAVDQKIADVKSKIKDKELAWLFENCFPNTLDTTVFTGSKNGKPDTYVITGDIDAMWLRDSSAQVWPYLPLMKEDKKLQDMIAGVINRHAFYVMIDPYANAFFNDPNRKGHDDQTDMKPWVHERKWEVDSLCYVIRLAYGYWKHSNDVSCFDAEWLKAMRLIVTTFKLEQRKNGKSAYNFKRTTNRPTDTAAGGGAGSPINPVGLICSVFRPSDDGTVFPFLIPSNYFAVKSLKQLAEIALILNEKEFSIECLALAIEVENALKEYAIINHHKAGKILAYEIDGYGAQYLIDDSNIPSLISLPYLESISTKDPLYKRTRKFLFDSNNHPYYAVGKVAEGTTGPHVGKDMIWPMGIIIRAMTSDNDDEIKKCLAMLKASHAGTGFMHEAFYKDDATGFTRKWFAWANTLFGEMIIKIMDEKPYLLTS</sequence>
<proteinExistence type="predicted"/>
<dbReference type="OrthoDB" id="181472at2"/>
<dbReference type="Gene3D" id="1.50.10.10">
    <property type="match status" value="1"/>
</dbReference>
<dbReference type="InterPro" id="IPR008313">
    <property type="entry name" value="GH125"/>
</dbReference>
<organism evidence="2 3">
    <name type="scientific">Pedobacter psychrophilus</name>
    <dbReference type="NCBI Taxonomy" id="1826909"/>
    <lineage>
        <taxon>Bacteria</taxon>
        <taxon>Pseudomonadati</taxon>
        <taxon>Bacteroidota</taxon>
        <taxon>Sphingobacteriia</taxon>
        <taxon>Sphingobacteriales</taxon>
        <taxon>Sphingobacteriaceae</taxon>
        <taxon>Pedobacter</taxon>
    </lineage>
</organism>
<protein>
    <submittedName>
        <fullName evidence="2">Tat pathway signal protein</fullName>
    </submittedName>
</protein>
<dbReference type="SMART" id="SM01149">
    <property type="entry name" value="DUF1237"/>
    <property type="match status" value="1"/>
</dbReference>
<evidence type="ECO:0000313" key="3">
    <source>
        <dbReference type="Proteomes" id="UP000078459"/>
    </source>
</evidence>
<dbReference type="SUPFAM" id="SSF48208">
    <property type="entry name" value="Six-hairpin glycosidases"/>
    <property type="match status" value="1"/>
</dbReference>
<comment type="caution">
    <text evidence="2">The sequence shown here is derived from an EMBL/GenBank/DDBJ whole genome shotgun (WGS) entry which is preliminary data.</text>
</comment>
<dbReference type="Proteomes" id="UP000078459">
    <property type="component" value="Unassembled WGS sequence"/>
</dbReference>
<dbReference type="EMBL" id="LWHJ01000027">
    <property type="protein sequence ID" value="OAQ39770.1"/>
    <property type="molecule type" value="Genomic_DNA"/>
</dbReference>
<keyword evidence="3" id="KW-1185">Reference proteome</keyword>
<dbReference type="InterPro" id="IPR008928">
    <property type="entry name" value="6-hairpin_glycosidase_sf"/>
</dbReference>
<reference evidence="2 3" key="2">
    <citation type="submission" date="2016-06" db="EMBL/GenBank/DDBJ databases">
        <title>Pedobacter psychrophilus sp. nov., isolated from Antarctic fragmentary rock.</title>
        <authorList>
            <person name="Svec P."/>
        </authorList>
    </citation>
    <scope>NUCLEOTIDE SEQUENCE [LARGE SCALE GENOMIC DNA]</scope>
    <source>
        <strain evidence="2 3">CCM 8644</strain>
    </source>
</reference>
<reference evidence="2 3" key="1">
    <citation type="submission" date="2016-04" db="EMBL/GenBank/DDBJ databases">
        <authorList>
            <person name="Evans L.H."/>
            <person name="Alamgir A."/>
            <person name="Owens N."/>
            <person name="Weber N.D."/>
            <person name="Virtaneva K."/>
            <person name="Barbian K."/>
            <person name="Babar A."/>
            <person name="Rosenke K."/>
        </authorList>
    </citation>
    <scope>NUCLEOTIDE SEQUENCE [LARGE SCALE GENOMIC DNA]</scope>
    <source>
        <strain evidence="2 3">CCM 8644</strain>
    </source>
</reference>
<dbReference type="InterPro" id="IPR012341">
    <property type="entry name" value="6hp_glycosidase-like_sf"/>
</dbReference>
<dbReference type="InterPro" id="IPR006311">
    <property type="entry name" value="TAT_signal"/>
</dbReference>
<feature type="signal peptide" evidence="1">
    <location>
        <begin position="1"/>
        <end position="29"/>
    </location>
</feature>
<keyword evidence="1" id="KW-0732">Signal</keyword>
<feature type="chain" id="PRO_5008100535" evidence="1">
    <location>
        <begin position="30"/>
        <end position="477"/>
    </location>
</feature>
<accession>A0A179DGG0</accession>
<dbReference type="AlphaFoldDB" id="A0A179DGG0"/>
<dbReference type="GO" id="GO:0005975">
    <property type="term" value="P:carbohydrate metabolic process"/>
    <property type="evidence" value="ECO:0007669"/>
    <property type="project" value="InterPro"/>
</dbReference>
<name>A0A179DGG0_9SPHI</name>
<dbReference type="Pfam" id="PF06824">
    <property type="entry name" value="Glyco_hydro_125"/>
    <property type="match status" value="1"/>
</dbReference>
<dbReference type="STRING" id="1826909.A5893_09340"/>
<evidence type="ECO:0000313" key="2">
    <source>
        <dbReference type="EMBL" id="OAQ39770.1"/>
    </source>
</evidence>
<evidence type="ECO:0000256" key="1">
    <source>
        <dbReference type="SAM" id="SignalP"/>
    </source>
</evidence>